<dbReference type="AlphaFoldDB" id="A0A7W9FST1"/>
<dbReference type="Proteomes" id="UP000556201">
    <property type="component" value="Unassembled WGS sequence"/>
</dbReference>
<dbReference type="EMBL" id="JACHLJ010000001">
    <property type="protein sequence ID" value="MBB5770851.1"/>
    <property type="molecule type" value="Genomic_DNA"/>
</dbReference>
<dbReference type="RefSeq" id="WP_184278451.1">
    <property type="nucleotide sequence ID" value="NZ_JACHLJ010000001.1"/>
</dbReference>
<gene>
    <name evidence="1" type="ORF">HNP47_000820</name>
</gene>
<protein>
    <submittedName>
        <fullName evidence="1">Uncharacterized protein</fullName>
    </submittedName>
</protein>
<reference evidence="1 2" key="1">
    <citation type="submission" date="2020-08" db="EMBL/GenBank/DDBJ databases">
        <title>Functional genomics of gut bacteria from endangered species of beetles.</title>
        <authorList>
            <person name="Carlos-Shanley C."/>
        </authorList>
    </citation>
    <scope>NUCLEOTIDE SEQUENCE [LARGE SCALE GENOMIC DNA]</scope>
    <source>
        <strain evidence="1 2">S00192</strain>
    </source>
</reference>
<evidence type="ECO:0000313" key="2">
    <source>
        <dbReference type="Proteomes" id="UP000556201"/>
    </source>
</evidence>
<evidence type="ECO:0000313" key="1">
    <source>
        <dbReference type="EMBL" id="MBB5770851.1"/>
    </source>
</evidence>
<accession>A0A7W9FST1</accession>
<organism evidence="1 2">
    <name type="scientific">Brevundimonas vesicularis</name>
    <name type="common">Pseudomonas vesicularis</name>
    <dbReference type="NCBI Taxonomy" id="41276"/>
    <lineage>
        <taxon>Bacteria</taxon>
        <taxon>Pseudomonadati</taxon>
        <taxon>Pseudomonadota</taxon>
        <taxon>Alphaproteobacteria</taxon>
        <taxon>Caulobacterales</taxon>
        <taxon>Caulobacteraceae</taxon>
        <taxon>Brevundimonas</taxon>
    </lineage>
</organism>
<name>A0A7W9FST1_BREVE</name>
<proteinExistence type="predicted"/>
<comment type="caution">
    <text evidence="1">The sequence shown here is derived from an EMBL/GenBank/DDBJ whole genome shotgun (WGS) entry which is preliminary data.</text>
</comment>
<sequence length="49" mass="5470">MIGDRFIIVPCEAPEAEGISVIWDREAEQVIDVMTPEEVTAYFEQGGDL</sequence>